<reference evidence="2 3" key="1">
    <citation type="submission" date="2024-01" db="EMBL/GenBank/DDBJ databases">
        <title>The genomes of 5 underutilized Papilionoideae crops provide insights into root nodulation and disease resistanc.</title>
        <authorList>
            <person name="Jiang F."/>
        </authorList>
    </citation>
    <scope>NUCLEOTIDE SEQUENCE [LARGE SCALE GENOMIC DNA]</scope>
    <source>
        <strain evidence="2">DUOXIRENSHENG_FW03</strain>
        <tissue evidence="2">Leaves</tissue>
    </source>
</reference>
<dbReference type="Proteomes" id="UP001386955">
    <property type="component" value="Unassembled WGS sequence"/>
</dbReference>
<protein>
    <submittedName>
        <fullName evidence="2">Uncharacterized protein</fullName>
    </submittedName>
</protein>
<comment type="caution">
    <text evidence="2">The sequence shown here is derived from an EMBL/GenBank/DDBJ whole genome shotgun (WGS) entry which is preliminary data.</text>
</comment>
<sequence>MEIWSNLNCGADALQRYTKQRGRRREEEKGENTEKKTKDKEEDRSRSPLCSSQLKKLKRGTRVTQQYRKFQDF</sequence>
<organism evidence="2 3">
    <name type="scientific">Psophocarpus tetragonolobus</name>
    <name type="common">Winged bean</name>
    <name type="synonym">Dolichos tetragonolobus</name>
    <dbReference type="NCBI Taxonomy" id="3891"/>
    <lineage>
        <taxon>Eukaryota</taxon>
        <taxon>Viridiplantae</taxon>
        <taxon>Streptophyta</taxon>
        <taxon>Embryophyta</taxon>
        <taxon>Tracheophyta</taxon>
        <taxon>Spermatophyta</taxon>
        <taxon>Magnoliopsida</taxon>
        <taxon>eudicotyledons</taxon>
        <taxon>Gunneridae</taxon>
        <taxon>Pentapetalae</taxon>
        <taxon>rosids</taxon>
        <taxon>fabids</taxon>
        <taxon>Fabales</taxon>
        <taxon>Fabaceae</taxon>
        <taxon>Papilionoideae</taxon>
        <taxon>50 kb inversion clade</taxon>
        <taxon>NPAAA clade</taxon>
        <taxon>indigoferoid/millettioid clade</taxon>
        <taxon>Phaseoleae</taxon>
        <taxon>Psophocarpus</taxon>
    </lineage>
</organism>
<evidence type="ECO:0000313" key="3">
    <source>
        <dbReference type="Proteomes" id="UP001386955"/>
    </source>
</evidence>
<evidence type="ECO:0000256" key="1">
    <source>
        <dbReference type="SAM" id="MobiDB-lite"/>
    </source>
</evidence>
<keyword evidence="3" id="KW-1185">Reference proteome</keyword>
<proteinExistence type="predicted"/>
<feature type="region of interest" description="Disordered" evidence="1">
    <location>
        <begin position="14"/>
        <end position="62"/>
    </location>
</feature>
<accession>A0AAN9S2E0</accession>
<evidence type="ECO:0000313" key="2">
    <source>
        <dbReference type="EMBL" id="KAK7387410.1"/>
    </source>
</evidence>
<dbReference type="EMBL" id="JAYMYS010000007">
    <property type="protein sequence ID" value="KAK7387410.1"/>
    <property type="molecule type" value="Genomic_DNA"/>
</dbReference>
<dbReference type="AlphaFoldDB" id="A0AAN9S2E0"/>
<feature type="compositionally biased region" description="Basic and acidic residues" evidence="1">
    <location>
        <begin position="24"/>
        <end position="46"/>
    </location>
</feature>
<name>A0AAN9S2E0_PSOTE</name>
<gene>
    <name evidence="2" type="ORF">VNO78_28197</name>
</gene>